<comment type="similarity">
    <text evidence="1">Belongs to the glycosyltransferase 20 family.</text>
</comment>
<dbReference type="Proteomes" id="UP000215005">
    <property type="component" value="Chromosome"/>
</dbReference>
<dbReference type="AlphaFoldDB" id="A0A223S288"/>
<reference evidence="2 3" key="1">
    <citation type="submission" date="2017-08" db="EMBL/GenBank/DDBJ databases">
        <title>The complete genome sequence of Nocardiopsis gilva YIM 90087.</title>
        <authorList>
            <person name="Yin M."/>
            <person name="Tang S."/>
        </authorList>
    </citation>
    <scope>NUCLEOTIDE SEQUENCE [LARGE SCALE GENOMIC DNA]</scope>
    <source>
        <strain evidence="2 3">YIM 90087</strain>
    </source>
</reference>
<sequence length="480" mass="53197">MDKAQILVASNRGPVSFSVNADGSLDYRRGGGGLVSGLSSVAADTDTLWVCAALSDTDRKAAADTPDGRLDRAGFDLGGMRVRMLDIPPDVFANAYTSVANSTLWFVQHLLYDTPNKPAFDAGFRAQWDDYRAYNSAFAEALLTGAADNARVAVQDYHLALVPRLLRGRRPDLRIAHFSHTPWAPPEYFRKLPTEIGRELLEGMLGADHLGFLSRRWADAFLRCCEAFLRADVDWAKRTVEYGGRVIDIGVHPLGADAEGLRERAAADDVAERRAALRERVGDTKLIVRVDRTELSKNIVRGLEAYRELLTTRPEWRGRVSHLAFAYPSRGDVPEYREYTESVKRVAKEINDEFGTAEWTPLILEVNDDYPRSLASYQLADVLLVNPIRDGMNLVAKEGPVLSHDGCALVLSTEAGAADELGSDAVLVNPFDVSETAEALHTALSMPEEERRSRCERLVESATAMPPQRWFAEQLRALDH</sequence>
<dbReference type="RefSeq" id="WP_026126092.1">
    <property type="nucleotide sequence ID" value="NZ_ANBG01000306.1"/>
</dbReference>
<evidence type="ECO:0000313" key="2">
    <source>
        <dbReference type="EMBL" id="ASU82228.1"/>
    </source>
</evidence>
<dbReference type="GO" id="GO:0004805">
    <property type="term" value="F:trehalose-phosphatase activity"/>
    <property type="evidence" value="ECO:0007669"/>
    <property type="project" value="TreeGrafter"/>
</dbReference>
<dbReference type="SUPFAM" id="SSF53756">
    <property type="entry name" value="UDP-Glycosyltransferase/glycogen phosphorylase"/>
    <property type="match status" value="1"/>
</dbReference>
<dbReference type="Pfam" id="PF00982">
    <property type="entry name" value="Glyco_transf_20"/>
    <property type="match status" value="1"/>
</dbReference>
<dbReference type="OrthoDB" id="9761633at2"/>
<dbReference type="CDD" id="cd03788">
    <property type="entry name" value="GT20_TPS"/>
    <property type="match status" value="1"/>
</dbReference>
<dbReference type="PANTHER" id="PTHR10788:SF106">
    <property type="entry name" value="BCDNA.GH08860"/>
    <property type="match status" value="1"/>
</dbReference>
<dbReference type="Gene3D" id="3.40.50.2000">
    <property type="entry name" value="Glycogen Phosphorylase B"/>
    <property type="match status" value="2"/>
</dbReference>
<organism evidence="2 3">
    <name type="scientific">Nocardiopsis gilva YIM 90087</name>
    <dbReference type="NCBI Taxonomy" id="1235441"/>
    <lineage>
        <taxon>Bacteria</taxon>
        <taxon>Bacillati</taxon>
        <taxon>Actinomycetota</taxon>
        <taxon>Actinomycetes</taxon>
        <taxon>Streptosporangiales</taxon>
        <taxon>Nocardiopsidaceae</taxon>
        <taxon>Nocardiopsis</taxon>
    </lineage>
</organism>
<dbReference type="GO" id="GO:0005992">
    <property type="term" value="P:trehalose biosynthetic process"/>
    <property type="evidence" value="ECO:0007669"/>
    <property type="project" value="InterPro"/>
</dbReference>
<keyword evidence="3" id="KW-1185">Reference proteome</keyword>
<dbReference type="InterPro" id="IPR001830">
    <property type="entry name" value="Glyco_trans_20"/>
</dbReference>
<accession>A0A223S288</accession>
<dbReference type="EMBL" id="CP022753">
    <property type="protein sequence ID" value="ASU82228.1"/>
    <property type="molecule type" value="Genomic_DNA"/>
</dbReference>
<dbReference type="PANTHER" id="PTHR10788">
    <property type="entry name" value="TREHALOSE-6-PHOSPHATE SYNTHASE"/>
    <property type="match status" value="1"/>
</dbReference>
<gene>
    <name evidence="2" type="ORF">CDO52_05010</name>
</gene>
<protein>
    <submittedName>
        <fullName evidence="2">Trehalose-6-phosphate synthase</fullName>
    </submittedName>
</protein>
<proteinExistence type="inferred from homology"/>
<evidence type="ECO:0000313" key="3">
    <source>
        <dbReference type="Proteomes" id="UP000215005"/>
    </source>
</evidence>
<dbReference type="GO" id="GO:0003825">
    <property type="term" value="F:alpha,alpha-trehalose-phosphate synthase (UDP-forming) activity"/>
    <property type="evidence" value="ECO:0007669"/>
    <property type="project" value="TreeGrafter"/>
</dbReference>
<name>A0A223S288_9ACTN</name>
<dbReference type="KEGG" id="ngv:CDO52_05010"/>
<evidence type="ECO:0000256" key="1">
    <source>
        <dbReference type="ARBA" id="ARBA00008799"/>
    </source>
</evidence>
<dbReference type="GO" id="GO:0005829">
    <property type="term" value="C:cytosol"/>
    <property type="evidence" value="ECO:0007669"/>
    <property type="project" value="TreeGrafter"/>
</dbReference>